<organism evidence="2 3">
    <name type="scientific">Marinobacter adhaerens</name>
    <dbReference type="NCBI Taxonomy" id="1033846"/>
    <lineage>
        <taxon>Bacteria</taxon>
        <taxon>Pseudomonadati</taxon>
        <taxon>Pseudomonadota</taxon>
        <taxon>Gammaproteobacteria</taxon>
        <taxon>Pseudomonadales</taxon>
        <taxon>Marinobacteraceae</taxon>
        <taxon>Marinobacter</taxon>
    </lineage>
</organism>
<proteinExistence type="predicted"/>
<gene>
    <name evidence="2" type="ORF">KQ249_14140</name>
</gene>
<evidence type="ECO:0000313" key="3">
    <source>
        <dbReference type="Proteomes" id="UP000683442"/>
    </source>
</evidence>
<keyword evidence="1" id="KW-0175">Coiled coil</keyword>
<dbReference type="GeneID" id="78560595"/>
<evidence type="ECO:0000256" key="1">
    <source>
        <dbReference type="SAM" id="Coils"/>
    </source>
</evidence>
<reference evidence="2 3" key="1">
    <citation type="submission" date="2021-06" db="EMBL/GenBank/DDBJ databases">
        <title>Microbial metabolic specificity influences pelagic lipid remineralization.</title>
        <authorList>
            <person name="Behrendt L."/>
            <person name="Hunter J.E."/>
            <person name="Alcolombri U."/>
            <person name="Smriga S."/>
            <person name="Mincer T."/>
            <person name="Lowenstein D.P."/>
            <person name="Peaudecerf F.J."/>
            <person name="Fernandez V.I."/>
            <person name="Fredricks H."/>
            <person name="Almblad H."/>
            <person name="Harrison J.J."/>
            <person name="Stocker R."/>
            <person name="Van Mooy B.A.S."/>
        </authorList>
    </citation>
    <scope>NUCLEOTIDE SEQUENCE [LARGE SCALE GENOMIC DNA]</scope>
    <source>
        <strain evidence="2 3">HP15-B</strain>
    </source>
</reference>
<evidence type="ECO:0000313" key="2">
    <source>
        <dbReference type="EMBL" id="QWV11823.1"/>
    </source>
</evidence>
<dbReference type="EMBL" id="CP076686">
    <property type="protein sequence ID" value="QWV11823.1"/>
    <property type="molecule type" value="Genomic_DNA"/>
</dbReference>
<accession>A0ABX8IGE3</accession>
<dbReference type="RefSeq" id="WP_014577357.1">
    <property type="nucleotide sequence ID" value="NZ_CP076686.1"/>
</dbReference>
<sequence length="143" mass="16247">MSNAYRDTRHVPLEKIITRLKELADAITRGGESRDREFTMRIPAECDRDADLVIAEAATRLQQLEAANRDLQAWFDDARAEAEKAQKRIEDLENVATSIRRDLKLRAEPDWDGSGQQVVNLSASIWDELNCVLDIKGNRPEGK</sequence>
<name>A0ABX8IGE3_9GAMM</name>
<dbReference type="Proteomes" id="UP000683442">
    <property type="component" value="Chromosome"/>
</dbReference>
<feature type="coiled-coil region" evidence="1">
    <location>
        <begin position="61"/>
        <end position="102"/>
    </location>
</feature>
<keyword evidence="3" id="KW-1185">Reference proteome</keyword>
<protein>
    <recommendedName>
        <fullName evidence="4">Ead/Ea22-like family protein</fullName>
    </recommendedName>
</protein>
<evidence type="ECO:0008006" key="4">
    <source>
        <dbReference type="Google" id="ProtNLM"/>
    </source>
</evidence>